<dbReference type="InterPro" id="IPR001841">
    <property type="entry name" value="Znf_RING"/>
</dbReference>
<dbReference type="Pfam" id="PF13639">
    <property type="entry name" value="zf-RING_2"/>
    <property type="match status" value="1"/>
</dbReference>
<feature type="transmembrane region" description="Helical" evidence="6">
    <location>
        <begin position="166"/>
        <end position="187"/>
    </location>
</feature>
<feature type="region of interest" description="Disordered" evidence="5">
    <location>
        <begin position="236"/>
        <end position="299"/>
    </location>
</feature>
<feature type="compositionally biased region" description="Basic and acidic residues" evidence="5">
    <location>
        <begin position="242"/>
        <end position="253"/>
    </location>
</feature>
<evidence type="ECO:0000259" key="7">
    <source>
        <dbReference type="PROSITE" id="PS50089"/>
    </source>
</evidence>
<dbReference type="SUPFAM" id="SSF57850">
    <property type="entry name" value="RING/U-box"/>
    <property type="match status" value="1"/>
</dbReference>
<feature type="compositionally biased region" description="Low complexity" evidence="5">
    <location>
        <begin position="12"/>
        <end position="28"/>
    </location>
</feature>
<dbReference type="InterPro" id="IPR013083">
    <property type="entry name" value="Znf_RING/FYVE/PHD"/>
</dbReference>
<feature type="compositionally biased region" description="Pro residues" evidence="5">
    <location>
        <begin position="1"/>
        <end position="11"/>
    </location>
</feature>
<proteinExistence type="predicted"/>
<organism evidence="8 9">
    <name type="scientific">Cylindrotheca closterium</name>
    <dbReference type="NCBI Taxonomy" id="2856"/>
    <lineage>
        <taxon>Eukaryota</taxon>
        <taxon>Sar</taxon>
        <taxon>Stramenopiles</taxon>
        <taxon>Ochrophyta</taxon>
        <taxon>Bacillariophyta</taxon>
        <taxon>Bacillariophyceae</taxon>
        <taxon>Bacillariophycidae</taxon>
        <taxon>Bacillariales</taxon>
        <taxon>Bacillariaceae</taxon>
        <taxon>Cylindrotheca</taxon>
    </lineage>
</organism>
<name>A0AAD2FTT3_9STRA</name>
<keyword evidence="3" id="KW-0862">Zinc</keyword>
<dbReference type="CDD" id="cd16473">
    <property type="entry name" value="RING-H2_RNF103"/>
    <property type="match status" value="1"/>
</dbReference>
<gene>
    <name evidence="8" type="ORF">CYCCA115_LOCUS13750</name>
</gene>
<evidence type="ECO:0000256" key="3">
    <source>
        <dbReference type="ARBA" id="ARBA00022833"/>
    </source>
</evidence>
<feature type="domain" description="RING-type" evidence="7">
    <location>
        <begin position="325"/>
        <end position="370"/>
    </location>
</feature>
<keyword evidence="1" id="KW-0479">Metal-binding</keyword>
<keyword evidence="6" id="KW-1133">Transmembrane helix</keyword>
<keyword evidence="9" id="KW-1185">Reference proteome</keyword>
<dbReference type="PANTHER" id="PTHR14155">
    <property type="entry name" value="RING FINGER DOMAIN-CONTAINING"/>
    <property type="match status" value="1"/>
</dbReference>
<dbReference type="PROSITE" id="PS50089">
    <property type="entry name" value="ZF_RING_2"/>
    <property type="match status" value="1"/>
</dbReference>
<evidence type="ECO:0000256" key="5">
    <source>
        <dbReference type="SAM" id="MobiDB-lite"/>
    </source>
</evidence>
<feature type="compositionally biased region" description="Acidic residues" evidence="5">
    <location>
        <begin position="254"/>
        <end position="274"/>
    </location>
</feature>
<comment type="caution">
    <text evidence="8">The sequence shown here is derived from an EMBL/GenBank/DDBJ whole genome shotgun (WGS) entry which is preliminary data.</text>
</comment>
<evidence type="ECO:0000256" key="1">
    <source>
        <dbReference type="ARBA" id="ARBA00022723"/>
    </source>
</evidence>
<sequence>MSAPAPAPAPAPAAASSSTRPSTPRRPSLAAINSDPRHDGPGGCPVRVLGTALIFAFCMRIWISGIFQYIEMQDVQGRWPLTDASVVGANSTLRNESFGRTTYFCPLLKYNTISGQNITVISPIDCYRSKRFAEDLIGGVREIRYDPMTPENFMEQNDFETEKTRLLLVISCGIILSIVFVIVWVRVIQNAQNNERERERDEELANDPVLARKEREKLIRSRLYFQKVSADKKSVDVSSIRSTREDANNKSKEEYDEEAALDTEKEEVEEEMGDDGSAIGPQDTSTPALAPAPPEETKPTTFSVRSLACTLLPSWRRPAGVSSECCICLEEYEQDDIICTSKTAECNHVFHEQCVTSWLLAGHDQCPLCRINLLKEESLQKQ</sequence>
<reference evidence="8" key="1">
    <citation type="submission" date="2023-08" db="EMBL/GenBank/DDBJ databases">
        <authorList>
            <person name="Audoor S."/>
            <person name="Bilcke G."/>
        </authorList>
    </citation>
    <scope>NUCLEOTIDE SEQUENCE</scope>
</reference>
<keyword evidence="6" id="KW-0472">Membrane</keyword>
<accession>A0AAD2FTT3</accession>
<dbReference type="EMBL" id="CAKOGP040001814">
    <property type="protein sequence ID" value="CAJ1952855.1"/>
    <property type="molecule type" value="Genomic_DNA"/>
</dbReference>
<evidence type="ECO:0000256" key="2">
    <source>
        <dbReference type="ARBA" id="ARBA00022771"/>
    </source>
</evidence>
<keyword evidence="2 4" id="KW-0863">Zinc-finger</keyword>
<keyword evidence="6" id="KW-0812">Transmembrane</keyword>
<dbReference type="AlphaFoldDB" id="A0AAD2FTT3"/>
<dbReference type="InterPro" id="IPR053238">
    <property type="entry name" value="RING-H2_zinc_finger"/>
</dbReference>
<feature type="region of interest" description="Disordered" evidence="5">
    <location>
        <begin position="1"/>
        <end position="38"/>
    </location>
</feature>
<evidence type="ECO:0000313" key="8">
    <source>
        <dbReference type="EMBL" id="CAJ1952855.1"/>
    </source>
</evidence>
<dbReference type="PANTHER" id="PTHR14155:SF627">
    <property type="entry name" value="OS06G0192800 PROTEIN"/>
    <property type="match status" value="1"/>
</dbReference>
<dbReference type="SMART" id="SM00184">
    <property type="entry name" value="RING"/>
    <property type="match status" value="1"/>
</dbReference>
<feature type="transmembrane region" description="Helical" evidence="6">
    <location>
        <begin position="48"/>
        <end position="70"/>
    </location>
</feature>
<evidence type="ECO:0000256" key="4">
    <source>
        <dbReference type="PROSITE-ProRule" id="PRU00175"/>
    </source>
</evidence>
<protein>
    <recommendedName>
        <fullName evidence="7">RING-type domain-containing protein</fullName>
    </recommendedName>
</protein>
<evidence type="ECO:0000313" key="9">
    <source>
        <dbReference type="Proteomes" id="UP001295423"/>
    </source>
</evidence>
<dbReference type="Proteomes" id="UP001295423">
    <property type="component" value="Unassembled WGS sequence"/>
</dbReference>
<evidence type="ECO:0000256" key="6">
    <source>
        <dbReference type="SAM" id="Phobius"/>
    </source>
</evidence>
<dbReference type="Gene3D" id="3.30.40.10">
    <property type="entry name" value="Zinc/RING finger domain, C3HC4 (zinc finger)"/>
    <property type="match status" value="1"/>
</dbReference>
<dbReference type="GO" id="GO:0008270">
    <property type="term" value="F:zinc ion binding"/>
    <property type="evidence" value="ECO:0007669"/>
    <property type="project" value="UniProtKB-KW"/>
</dbReference>